<dbReference type="InterPro" id="IPR036161">
    <property type="entry name" value="RPB6/omega-like_sf"/>
</dbReference>
<gene>
    <name evidence="10" type="primary">rpoZ</name>
    <name evidence="11" type="ORF">IAB38_00090</name>
</gene>
<keyword evidence="5 10" id="KW-0808">Transferase</keyword>
<name>A0A9D1DT03_9FIRM</name>
<evidence type="ECO:0000256" key="6">
    <source>
        <dbReference type="ARBA" id="ARBA00022695"/>
    </source>
</evidence>
<evidence type="ECO:0000256" key="9">
    <source>
        <dbReference type="ARBA" id="ARBA00048552"/>
    </source>
</evidence>
<dbReference type="GO" id="GO:0006351">
    <property type="term" value="P:DNA-templated transcription"/>
    <property type="evidence" value="ECO:0007669"/>
    <property type="project" value="UniProtKB-UniRule"/>
</dbReference>
<comment type="similarity">
    <text evidence="1 10">Belongs to the RNA polymerase subunit omega family.</text>
</comment>
<comment type="caution">
    <text evidence="11">The sequence shown here is derived from an EMBL/GenBank/DDBJ whole genome shotgun (WGS) entry which is preliminary data.</text>
</comment>
<proteinExistence type="inferred from homology"/>
<evidence type="ECO:0000256" key="1">
    <source>
        <dbReference type="ARBA" id="ARBA00006711"/>
    </source>
</evidence>
<dbReference type="InterPro" id="IPR003716">
    <property type="entry name" value="DNA-dir_RNA_pol_omega"/>
</dbReference>
<dbReference type="Gene3D" id="3.90.940.10">
    <property type="match status" value="1"/>
</dbReference>
<evidence type="ECO:0000256" key="4">
    <source>
        <dbReference type="ARBA" id="ARBA00022478"/>
    </source>
</evidence>
<reference evidence="11" key="2">
    <citation type="journal article" date="2021" name="PeerJ">
        <title>Extensive microbial diversity within the chicken gut microbiome revealed by metagenomics and culture.</title>
        <authorList>
            <person name="Gilroy R."/>
            <person name="Ravi A."/>
            <person name="Getino M."/>
            <person name="Pursley I."/>
            <person name="Horton D.L."/>
            <person name="Alikhan N.F."/>
            <person name="Baker D."/>
            <person name="Gharbi K."/>
            <person name="Hall N."/>
            <person name="Watson M."/>
            <person name="Adriaenssens E.M."/>
            <person name="Foster-Nyarko E."/>
            <person name="Jarju S."/>
            <person name="Secka A."/>
            <person name="Antonio M."/>
            <person name="Oren A."/>
            <person name="Chaudhuri R.R."/>
            <person name="La Ragione R."/>
            <person name="Hildebrand F."/>
            <person name="Pallen M.J."/>
        </authorList>
    </citation>
    <scope>NUCLEOTIDE SEQUENCE</scope>
    <source>
        <strain evidence="11">CHK184-20233</strain>
    </source>
</reference>
<comment type="function">
    <text evidence="10">Promotes RNA polymerase assembly. Latches the N- and C-terminal regions of the beta' subunit thereby facilitating its interaction with the beta and alpha subunits.</text>
</comment>
<dbReference type="EMBL" id="DVHC01000003">
    <property type="protein sequence ID" value="HIR58428.1"/>
    <property type="molecule type" value="Genomic_DNA"/>
</dbReference>
<dbReference type="PANTHER" id="PTHR34476:SF1">
    <property type="entry name" value="DNA-DIRECTED RNA POLYMERASE SUBUNIT OMEGA"/>
    <property type="match status" value="1"/>
</dbReference>
<dbReference type="PANTHER" id="PTHR34476">
    <property type="entry name" value="DNA-DIRECTED RNA POLYMERASE SUBUNIT OMEGA"/>
    <property type="match status" value="1"/>
</dbReference>
<accession>A0A9D1DT03</accession>
<evidence type="ECO:0000256" key="10">
    <source>
        <dbReference type="HAMAP-Rule" id="MF_00366"/>
    </source>
</evidence>
<dbReference type="SUPFAM" id="SSF63562">
    <property type="entry name" value="RPB6/omega subunit-like"/>
    <property type="match status" value="1"/>
</dbReference>
<comment type="subunit">
    <text evidence="10">The RNAP catalytic core consists of 2 alpha, 1 beta, 1 beta' and 1 omega subunit. When a sigma factor is associated with the core the holoenzyme is formed, which can initiate transcription.</text>
</comment>
<dbReference type="SMART" id="SM01409">
    <property type="entry name" value="RNA_pol_Rpb6"/>
    <property type="match status" value="1"/>
</dbReference>
<keyword evidence="6 10" id="KW-0548">Nucleotidyltransferase</keyword>
<dbReference type="GO" id="GO:0003899">
    <property type="term" value="F:DNA-directed RNA polymerase activity"/>
    <property type="evidence" value="ECO:0007669"/>
    <property type="project" value="UniProtKB-UniRule"/>
</dbReference>
<dbReference type="EC" id="2.7.7.6" evidence="2 10"/>
<dbReference type="GO" id="GO:0003677">
    <property type="term" value="F:DNA binding"/>
    <property type="evidence" value="ECO:0007669"/>
    <property type="project" value="UniProtKB-UniRule"/>
</dbReference>
<keyword evidence="4 10" id="KW-0240">DNA-directed RNA polymerase</keyword>
<dbReference type="AlphaFoldDB" id="A0A9D1DT03"/>
<dbReference type="Pfam" id="PF01192">
    <property type="entry name" value="RNA_pol_Rpb6"/>
    <property type="match status" value="1"/>
</dbReference>
<keyword evidence="7 10" id="KW-0804">Transcription</keyword>
<protein>
    <recommendedName>
        <fullName evidence="3 10">DNA-directed RNA polymerase subunit omega</fullName>
        <shortName evidence="10">RNAP omega subunit</shortName>
        <ecNumber evidence="2 10">2.7.7.6</ecNumber>
    </recommendedName>
    <alternativeName>
        <fullName evidence="10">RNA polymerase omega subunit</fullName>
    </alternativeName>
    <alternativeName>
        <fullName evidence="8 10">Transcriptase subunit omega</fullName>
    </alternativeName>
</protein>
<dbReference type="HAMAP" id="MF_00366">
    <property type="entry name" value="RNApol_bact_RpoZ"/>
    <property type="match status" value="1"/>
</dbReference>
<evidence type="ECO:0000256" key="2">
    <source>
        <dbReference type="ARBA" id="ARBA00012418"/>
    </source>
</evidence>
<evidence type="ECO:0000313" key="11">
    <source>
        <dbReference type="EMBL" id="HIR58428.1"/>
    </source>
</evidence>
<sequence length="68" mass="7964">MNYPSIDKLLNIVSSKYELVHIAARRSKEMTKDEHYQLALNQYKCEKNIGRALEEILEGKLKVVEKEN</sequence>
<dbReference type="InterPro" id="IPR006110">
    <property type="entry name" value="Pol_omega/Rpo6/RPB6"/>
</dbReference>
<evidence type="ECO:0000256" key="3">
    <source>
        <dbReference type="ARBA" id="ARBA00013725"/>
    </source>
</evidence>
<dbReference type="NCBIfam" id="TIGR00690">
    <property type="entry name" value="rpoZ"/>
    <property type="match status" value="1"/>
</dbReference>
<evidence type="ECO:0000313" key="12">
    <source>
        <dbReference type="Proteomes" id="UP000824232"/>
    </source>
</evidence>
<organism evidence="11 12">
    <name type="scientific">Candidatus Onthousia excrementipullorum</name>
    <dbReference type="NCBI Taxonomy" id="2840884"/>
    <lineage>
        <taxon>Bacteria</taxon>
        <taxon>Bacillati</taxon>
        <taxon>Bacillota</taxon>
        <taxon>Bacilli</taxon>
        <taxon>Candidatus Onthousia</taxon>
    </lineage>
</organism>
<evidence type="ECO:0000256" key="7">
    <source>
        <dbReference type="ARBA" id="ARBA00023163"/>
    </source>
</evidence>
<reference evidence="11" key="1">
    <citation type="submission" date="2020-10" db="EMBL/GenBank/DDBJ databases">
        <authorList>
            <person name="Gilroy R."/>
        </authorList>
    </citation>
    <scope>NUCLEOTIDE SEQUENCE</scope>
    <source>
        <strain evidence="11">CHK184-20233</strain>
    </source>
</reference>
<comment type="catalytic activity">
    <reaction evidence="9 10">
        <text>RNA(n) + a ribonucleoside 5'-triphosphate = RNA(n+1) + diphosphate</text>
        <dbReference type="Rhea" id="RHEA:21248"/>
        <dbReference type="Rhea" id="RHEA-COMP:14527"/>
        <dbReference type="Rhea" id="RHEA-COMP:17342"/>
        <dbReference type="ChEBI" id="CHEBI:33019"/>
        <dbReference type="ChEBI" id="CHEBI:61557"/>
        <dbReference type="ChEBI" id="CHEBI:140395"/>
        <dbReference type="EC" id="2.7.7.6"/>
    </reaction>
</comment>
<evidence type="ECO:0000256" key="5">
    <source>
        <dbReference type="ARBA" id="ARBA00022679"/>
    </source>
</evidence>
<dbReference type="Proteomes" id="UP000824232">
    <property type="component" value="Unassembled WGS sequence"/>
</dbReference>
<dbReference type="GO" id="GO:0000428">
    <property type="term" value="C:DNA-directed RNA polymerase complex"/>
    <property type="evidence" value="ECO:0007669"/>
    <property type="project" value="UniProtKB-KW"/>
</dbReference>
<evidence type="ECO:0000256" key="8">
    <source>
        <dbReference type="ARBA" id="ARBA00029924"/>
    </source>
</evidence>